<dbReference type="AlphaFoldDB" id="A0AAN7Q9G8"/>
<organism evidence="1 2">
    <name type="scientific">Aquatica leii</name>
    <dbReference type="NCBI Taxonomy" id="1421715"/>
    <lineage>
        <taxon>Eukaryota</taxon>
        <taxon>Metazoa</taxon>
        <taxon>Ecdysozoa</taxon>
        <taxon>Arthropoda</taxon>
        <taxon>Hexapoda</taxon>
        <taxon>Insecta</taxon>
        <taxon>Pterygota</taxon>
        <taxon>Neoptera</taxon>
        <taxon>Endopterygota</taxon>
        <taxon>Coleoptera</taxon>
        <taxon>Polyphaga</taxon>
        <taxon>Elateriformia</taxon>
        <taxon>Elateroidea</taxon>
        <taxon>Lampyridae</taxon>
        <taxon>Luciolinae</taxon>
        <taxon>Aquatica</taxon>
    </lineage>
</organism>
<name>A0AAN7Q9G8_9COLE</name>
<keyword evidence="2" id="KW-1185">Reference proteome</keyword>
<evidence type="ECO:0000313" key="1">
    <source>
        <dbReference type="EMBL" id="KAK4883940.1"/>
    </source>
</evidence>
<sequence>MFKQICVVLTDFVLVTCLALFYLSHQTYAHQTLADYLGNRCPPNVSTKELEAKAMQMYSCAMTLKNIKNPTEYYTFYCENDFIDQCTNIIVSMFIYCYYPEEQYLSELILHTYKATKAQACQKTKEEFLELYQDLKNLECVQNDNVTHITMKCINSLSENDDFSNLILTKSLVCRKFPELQDCIEEDFALNCESSLLMDIVKHTFSSILDWCALN</sequence>
<proteinExistence type="predicted"/>
<gene>
    <name evidence="1" type="ORF">RN001_000211</name>
</gene>
<dbReference type="Proteomes" id="UP001353858">
    <property type="component" value="Unassembled WGS sequence"/>
</dbReference>
<accession>A0AAN7Q9G8</accession>
<protein>
    <submittedName>
        <fullName evidence="1">Uncharacterized protein</fullName>
    </submittedName>
</protein>
<comment type="caution">
    <text evidence="1">The sequence shown here is derived from an EMBL/GenBank/DDBJ whole genome shotgun (WGS) entry which is preliminary data.</text>
</comment>
<evidence type="ECO:0000313" key="2">
    <source>
        <dbReference type="Proteomes" id="UP001353858"/>
    </source>
</evidence>
<dbReference type="EMBL" id="JARPUR010000001">
    <property type="protein sequence ID" value="KAK4883940.1"/>
    <property type="molecule type" value="Genomic_DNA"/>
</dbReference>
<reference evidence="2" key="1">
    <citation type="submission" date="2023-01" db="EMBL/GenBank/DDBJ databases">
        <title>Key to firefly adult light organ development and bioluminescence: homeobox transcription factors regulate luciferase expression and transportation to peroxisome.</title>
        <authorList>
            <person name="Fu X."/>
        </authorList>
    </citation>
    <scope>NUCLEOTIDE SEQUENCE [LARGE SCALE GENOMIC DNA]</scope>
</reference>